<sequence>MEAYSKGKWNLSVVPCPEFLTNRGLMIPPESYKESIRVKTVQQYMASKQWEYRSNDLEKIISRAAQMGSASGACISLIDETKQIVKCGHSSVRECPRQMSIDGHAILSSQYFIILDASTDWRFANNPLVKNYPKIRLYAGVPLVASNKQVIGILSIFDGFPRSEFNSFCIQELQIMAREIMSILDSTYQSETAGSQSQALKNIPSENRKDLINQVGRATGVKNSTFNTIPVYEKDGSGSSYVQNHNFRFGKHKFTEQDIFNAELGKMLAESGDFKLAANLLCKIILERLNLSAVYIMEIRVVGVFEIDPDYFPKRNEVEAEDFKFAEMLRKVEREHVITRVVDSYPDEISGELKGDESESSQSLHYKALSSEFGISVRSTIRNCNCGNGVCLPFYRRPSKLVRKEKIHINDQIFEPIELYLKSGGYIIGAFSENDGVTTHEDINYILNATDIYRKMYIDSVA</sequence>
<comment type="caution">
    <text evidence="2">The sequence shown here is derived from an EMBL/GenBank/DDBJ whole genome shotgun (WGS) entry which is preliminary data.</text>
</comment>
<dbReference type="SUPFAM" id="SSF55781">
    <property type="entry name" value="GAF domain-like"/>
    <property type="match status" value="1"/>
</dbReference>
<dbReference type="Gene3D" id="3.30.450.40">
    <property type="match status" value="1"/>
</dbReference>
<evidence type="ECO:0000259" key="1">
    <source>
        <dbReference type="Pfam" id="PF13185"/>
    </source>
</evidence>
<reference evidence="2 3" key="1">
    <citation type="journal article" date="2023" name="Elife">
        <title>Identification of key yeast species and microbe-microbe interactions impacting larval growth of Drosophila in the wild.</title>
        <authorList>
            <person name="Mure A."/>
            <person name="Sugiura Y."/>
            <person name="Maeda R."/>
            <person name="Honda K."/>
            <person name="Sakurai N."/>
            <person name="Takahashi Y."/>
            <person name="Watada M."/>
            <person name="Katoh T."/>
            <person name="Gotoh A."/>
            <person name="Gotoh Y."/>
            <person name="Taniguchi I."/>
            <person name="Nakamura K."/>
            <person name="Hayashi T."/>
            <person name="Katayama T."/>
            <person name="Uemura T."/>
            <person name="Hattori Y."/>
        </authorList>
    </citation>
    <scope>NUCLEOTIDE SEQUENCE [LARGE SCALE GENOMIC DNA]</scope>
    <source>
        <strain evidence="2 3">SC-9</strain>
    </source>
</reference>
<name>A0AAV5QNT3_9ASCO</name>
<keyword evidence="3" id="KW-1185">Reference proteome</keyword>
<evidence type="ECO:0000313" key="3">
    <source>
        <dbReference type="Proteomes" id="UP001360560"/>
    </source>
</evidence>
<dbReference type="Pfam" id="PF13185">
    <property type="entry name" value="GAF_2"/>
    <property type="match status" value="1"/>
</dbReference>
<organism evidence="2 3">
    <name type="scientific">Saccharomycopsis crataegensis</name>
    <dbReference type="NCBI Taxonomy" id="43959"/>
    <lineage>
        <taxon>Eukaryota</taxon>
        <taxon>Fungi</taxon>
        <taxon>Dikarya</taxon>
        <taxon>Ascomycota</taxon>
        <taxon>Saccharomycotina</taxon>
        <taxon>Saccharomycetes</taxon>
        <taxon>Saccharomycopsidaceae</taxon>
        <taxon>Saccharomycopsis</taxon>
    </lineage>
</organism>
<protein>
    <recommendedName>
        <fullName evidence="1">GAF domain-containing protein</fullName>
    </recommendedName>
</protein>
<dbReference type="GeneID" id="90074162"/>
<proteinExistence type="predicted"/>
<dbReference type="EMBL" id="BTFZ01000011">
    <property type="protein sequence ID" value="GMM36187.1"/>
    <property type="molecule type" value="Genomic_DNA"/>
</dbReference>
<dbReference type="AlphaFoldDB" id="A0AAV5QNT3"/>
<dbReference type="InterPro" id="IPR003018">
    <property type="entry name" value="GAF"/>
</dbReference>
<dbReference type="Proteomes" id="UP001360560">
    <property type="component" value="Unassembled WGS sequence"/>
</dbReference>
<dbReference type="PANTHER" id="PTHR43102:SF2">
    <property type="entry name" value="GAF DOMAIN-CONTAINING PROTEIN"/>
    <property type="match status" value="1"/>
</dbReference>
<feature type="domain" description="GAF" evidence="1">
    <location>
        <begin position="57"/>
        <end position="184"/>
    </location>
</feature>
<dbReference type="PANTHER" id="PTHR43102">
    <property type="entry name" value="SLR1143 PROTEIN"/>
    <property type="match status" value="1"/>
</dbReference>
<evidence type="ECO:0000313" key="2">
    <source>
        <dbReference type="EMBL" id="GMM36187.1"/>
    </source>
</evidence>
<dbReference type="InterPro" id="IPR029016">
    <property type="entry name" value="GAF-like_dom_sf"/>
</dbReference>
<accession>A0AAV5QNT3</accession>
<dbReference type="RefSeq" id="XP_064853183.1">
    <property type="nucleotide sequence ID" value="XM_064997111.1"/>
</dbReference>
<gene>
    <name evidence="2" type="ORF">DASC09_035120</name>
</gene>